<name>A0A1G7MES2_9ACTN</name>
<organism evidence="2 3">
    <name type="scientific">Streptomyces griseoaurantiacus</name>
    <dbReference type="NCBI Taxonomy" id="68213"/>
    <lineage>
        <taxon>Bacteria</taxon>
        <taxon>Bacillati</taxon>
        <taxon>Actinomycetota</taxon>
        <taxon>Actinomycetes</taxon>
        <taxon>Kitasatosporales</taxon>
        <taxon>Streptomycetaceae</taxon>
        <taxon>Streptomyces</taxon>
        <taxon>Streptomyces aurantiacus group</taxon>
    </lineage>
</organism>
<dbReference type="EMBL" id="FNAX01000009">
    <property type="protein sequence ID" value="SDF59690.1"/>
    <property type="molecule type" value="Genomic_DNA"/>
</dbReference>
<accession>A0A1G7MES2</accession>
<evidence type="ECO:0000313" key="2">
    <source>
        <dbReference type="EMBL" id="SDF59690.1"/>
    </source>
</evidence>
<evidence type="ECO:0000259" key="1">
    <source>
        <dbReference type="Pfam" id="PF13649"/>
    </source>
</evidence>
<reference evidence="2 3" key="1">
    <citation type="submission" date="2016-10" db="EMBL/GenBank/DDBJ databases">
        <authorList>
            <person name="de Groot N.N."/>
        </authorList>
    </citation>
    <scope>NUCLEOTIDE SEQUENCE [LARGE SCALE GENOMIC DNA]</scope>
    <source>
        <strain evidence="2 3">CGMCC 4.1859</strain>
    </source>
</reference>
<proteinExistence type="predicted"/>
<dbReference type="GO" id="GO:0032259">
    <property type="term" value="P:methylation"/>
    <property type="evidence" value="ECO:0007669"/>
    <property type="project" value="UniProtKB-KW"/>
</dbReference>
<keyword evidence="2" id="KW-0489">Methyltransferase</keyword>
<dbReference type="CDD" id="cd02440">
    <property type="entry name" value="AdoMet_MTases"/>
    <property type="match status" value="1"/>
</dbReference>
<dbReference type="SUPFAM" id="SSF53335">
    <property type="entry name" value="S-adenosyl-L-methionine-dependent methyltransferases"/>
    <property type="match status" value="1"/>
</dbReference>
<dbReference type="Pfam" id="PF13649">
    <property type="entry name" value="Methyltransf_25"/>
    <property type="match status" value="1"/>
</dbReference>
<dbReference type="OrthoDB" id="4305359at2"/>
<dbReference type="GO" id="GO:0008168">
    <property type="term" value="F:methyltransferase activity"/>
    <property type="evidence" value="ECO:0007669"/>
    <property type="project" value="UniProtKB-KW"/>
</dbReference>
<gene>
    <name evidence="2" type="ORF">SAMN05216260_109147</name>
</gene>
<dbReference type="Gene3D" id="3.40.50.150">
    <property type="entry name" value="Vaccinia Virus protein VP39"/>
    <property type="match status" value="1"/>
</dbReference>
<protein>
    <submittedName>
        <fullName evidence="2">Methyltransferase domain-containing protein</fullName>
    </submittedName>
</protein>
<evidence type="ECO:0000313" key="3">
    <source>
        <dbReference type="Proteomes" id="UP000198614"/>
    </source>
</evidence>
<dbReference type="InterPro" id="IPR029063">
    <property type="entry name" value="SAM-dependent_MTases_sf"/>
</dbReference>
<sequence>MTHTTPPSPEEIAREWHARARREGLARVMRAQQPPELGEAVTEETRRTLARLLKRAGQELPEGIGTVLEIGCGIGRLTPTLAAAARRVAALDMTPGMLESARTACADLDHVSLHLLRAQDLTLEDVDRLVGRPADVTVCVWVLMHLLDDAELAALFRTLSLATRHLLLIEYERAAVPVGRFSRLRPLSHFLDLLPGSRVLERHELDYGGDRSFAALVDTGLSGGAR</sequence>
<keyword evidence="2" id="KW-0808">Transferase</keyword>
<dbReference type="Proteomes" id="UP000198614">
    <property type="component" value="Unassembled WGS sequence"/>
</dbReference>
<dbReference type="InterPro" id="IPR041698">
    <property type="entry name" value="Methyltransf_25"/>
</dbReference>
<dbReference type="AlphaFoldDB" id="A0A1G7MES2"/>
<feature type="domain" description="Methyltransferase" evidence="1">
    <location>
        <begin position="67"/>
        <end position="159"/>
    </location>
</feature>